<accession>A0A6J6I6G6</accession>
<dbReference type="EMBL" id="CAEZUO010000131">
    <property type="protein sequence ID" value="CAB4618994.1"/>
    <property type="molecule type" value="Genomic_DNA"/>
</dbReference>
<feature type="compositionally biased region" description="Basic and acidic residues" evidence="1">
    <location>
        <begin position="39"/>
        <end position="70"/>
    </location>
</feature>
<organism evidence="2">
    <name type="scientific">freshwater metagenome</name>
    <dbReference type="NCBI Taxonomy" id="449393"/>
    <lineage>
        <taxon>unclassified sequences</taxon>
        <taxon>metagenomes</taxon>
        <taxon>ecological metagenomes</taxon>
    </lineage>
</organism>
<feature type="region of interest" description="Disordered" evidence="1">
    <location>
        <begin position="29"/>
        <end position="85"/>
    </location>
</feature>
<name>A0A6J6I6G6_9ZZZZ</name>
<protein>
    <submittedName>
        <fullName evidence="2">Unannotated protein</fullName>
    </submittedName>
</protein>
<proteinExistence type="predicted"/>
<evidence type="ECO:0000313" key="2">
    <source>
        <dbReference type="EMBL" id="CAB4618994.1"/>
    </source>
</evidence>
<dbReference type="AlphaFoldDB" id="A0A6J6I6G6"/>
<evidence type="ECO:0000256" key="1">
    <source>
        <dbReference type="SAM" id="MobiDB-lite"/>
    </source>
</evidence>
<gene>
    <name evidence="2" type="ORF">UFOPK1827_01830</name>
</gene>
<sequence length="85" mass="9029">MDRKETASVQKLQCKKTSVQRILLGVTCPAGAGTGAQHPKGESDELQKNEDNEADEGKGFGECDTEEHGGTHHAGGLWLTSHGLN</sequence>
<reference evidence="2" key="1">
    <citation type="submission" date="2020-05" db="EMBL/GenBank/DDBJ databases">
        <authorList>
            <person name="Chiriac C."/>
            <person name="Salcher M."/>
            <person name="Ghai R."/>
            <person name="Kavagutti S V."/>
        </authorList>
    </citation>
    <scope>NUCLEOTIDE SEQUENCE</scope>
</reference>